<proteinExistence type="predicted"/>
<evidence type="ECO:0000256" key="1">
    <source>
        <dbReference type="ARBA" id="ARBA00022737"/>
    </source>
</evidence>
<feature type="repeat" description="TPR" evidence="3">
    <location>
        <begin position="89"/>
        <end position="122"/>
    </location>
</feature>
<dbReference type="InterPro" id="IPR019734">
    <property type="entry name" value="TPR_rpt"/>
</dbReference>
<protein>
    <submittedName>
        <fullName evidence="4">Tetratricopeptide repeat protein</fullName>
    </submittedName>
</protein>
<dbReference type="PANTHER" id="PTHR45641:SF19">
    <property type="entry name" value="NEPHROCYSTIN-3"/>
    <property type="match status" value="1"/>
</dbReference>
<dbReference type="Proteomes" id="UP001631949">
    <property type="component" value="Unassembled WGS sequence"/>
</dbReference>
<accession>A0ABW9H0V7</accession>
<evidence type="ECO:0000313" key="4">
    <source>
        <dbReference type="EMBL" id="MFM9414320.1"/>
    </source>
</evidence>
<dbReference type="EMBL" id="JBJUVG010000013">
    <property type="protein sequence ID" value="MFM9414320.1"/>
    <property type="molecule type" value="Genomic_DNA"/>
</dbReference>
<dbReference type="PANTHER" id="PTHR45641">
    <property type="entry name" value="TETRATRICOPEPTIDE REPEAT PROTEIN (AFU_ORTHOLOGUE AFUA_6G03870)"/>
    <property type="match status" value="1"/>
</dbReference>
<dbReference type="InterPro" id="IPR011990">
    <property type="entry name" value="TPR-like_helical_dom_sf"/>
</dbReference>
<evidence type="ECO:0000313" key="5">
    <source>
        <dbReference type="Proteomes" id="UP001631949"/>
    </source>
</evidence>
<dbReference type="Pfam" id="PF13176">
    <property type="entry name" value="TPR_7"/>
    <property type="match status" value="1"/>
</dbReference>
<feature type="repeat" description="TPR" evidence="3">
    <location>
        <begin position="214"/>
        <end position="247"/>
    </location>
</feature>
<sequence>MLATFNQDQFYLELDRLFQTGDAAAIEDFLVQQANLAKESGDHAGIIAVNNELGGIWRAQGKYDEARYLYEQILSMMIDAGLQDSVHYATALLNTGDVYLAQEDYVSADRYFDQAEQLYRDLGYAEAYPMAALYNNQSVAARQQGRYAQARQLLVQALAIIEQVPEAAAEVGTSLLNIGQLDLLTGNLAEAKTQLEQALARYAALPQGRDIHQGQAFHALAQVYDQLGDYSQAQAYTQKALEALARDFGSNHPAYKDLEAFQQQIAEKAGEGK</sequence>
<keyword evidence="5" id="KW-1185">Reference proteome</keyword>
<dbReference type="SUPFAM" id="SSF48452">
    <property type="entry name" value="TPR-like"/>
    <property type="match status" value="1"/>
</dbReference>
<keyword evidence="2 3" id="KW-0802">TPR repeat</keyword>
<dbReference type="RefSeq" id="WP_408977935.1">
    <property type="nucleotide sequence ID" value="NZ_JBJUVG010000013.1"/>
</dbReference>
<dbReference type="Pfam" id="PF13424">
    <property type="entry name" value="TPR_12"/>
    <property type="match status" value="2"/>
</dbReference>
<reference evidence="4 5" key="1">
    <citation type="journal article" date="2016" name="Int. J. Syst. Evol. Microbiol.">
        <title>Peptococcus simiae sp. nov., isolated from rhesus macaque faeces and emended description of the genus Peptococcus.</title>
        <authorList>
            <person name="Shkoporov A.N."/>
            <person name="Efimov B.A."/>
            <person name="Kondova I."/>
            <person name="Ouwerling B."/>
            <person name="Chaplin A.V."/>
            <person name="Shcherbakova V.A."/>
            <person name="Langermans J.A.M."/>
        </authorList>
    </citation>
    <scope>NUCLEOTIDE SEQUENCE [LARGE SCALE GENOMIC DNA]</scope>
    <source>
        <strain evidence="4 5">M108</strain>
    </source>
</reference>
<dbReference type="PROSITE" id="PS50005">
    <property type="entry name" value="TPR"/>
    <property type="match status" value="2"/>
</dbReference>
<dbReference type="Gene3D" id="1.25.40.10">
    <property type="entry name" value="Tetratricopeptide repeat domain"/>
    <property type="match status" value="1"/>
</dbReference>
<gene>
    <name evidence="4" type="ORF">ACKQTC_08055</name>
</gene>
<comment type="caution">
    <text evidence="4">The sequence shown here is derived from an EMBL/GenBank/DDBJ whole genome shotgun (WGS) entry which is preliminary data.</text>
</comment>
<dbReference type="SMART" id="SM00028">
    <property type="entry name" value="TPR"/>
    <property type="match status" value="5"/>
</dbReference>
<organism evidence="4 5">
    <name type="scientific">Peptococcus simiae</name>
    <dbReference type="NCBI Taxonomy" id="1643805"/>
    <lineage>
        <taxon>Bacteria</taxon>
        <taxon>Bacillati</taxon>
        <taxon>Bacillota</taxon>
        <taxon>Clostridia</taxon>
        <taxon>Eubacteriales</taxon>
        <taxon>Peptococcaceae</taxon>
        <taxon>Peptococcus</taxon>
    </lineage>
</organism>
<name>A0ABW9H0V7_9FIRM</name>
<evidence type="ECO:0000256" key="2">
    <source>
        <dbReference type="ARBA" id="ARBA00022803"/>
    </source>
</evidence>
<keyword evidence="1" id="KW-0677">Repeat</keyword>
<evidence type="ECO:0000256" key="3">
    <source>
        <dbReference type="PROSITE-ProRule" id="PRU00339"/>
    </source>
</evidence>